<dbReference type="Pfam" id="PF18728">
    <property type="entry name" value="HEPN_AbiV"/>
    <property type="match status" value="1"/>
</dbReference>
<dbReference type="NCBIfam" id="TIGR04498">
    <property type="entry name" value="AbiV_defense"/>
    <property type="match status" value="1"/>
</dbReference>
<dbReference type="HOGENOM" id="CLU_996483_0_0_11"/>
<proteinExistence type="predicted"/>
<sequence>MARKQHLPDTLVPAQVIALQDALLANANRLLEAARRSVEAEDFPLARSLAILGMEESGKAIALHERRATMTRAPEGEAFVNDELKELWARHTLKLEAVHAFLVAEEYWFGAGPSDPVEIELALGAIADWKQRHNEIKQRGFYVDVSEGGDPISPDETANADAVQAVIGQVHQIGWQLRLGEHIEGKKQLESSQDVPPASEEEVENMWRLMRRVEPKVVEKIIATMRQGTKGTKLANSEYAFMLPTNPFENVGRPGYEAHDRELAALAEDLAADEDSDKG</sequence>
<name>A0A075JDA8_9MICO</name>
<protein>
    <recommendedName>
        <fullName evidence="3">AbiV family abortive infection protein</fullName>
    </recommendedName>
</protein>
<accession>A0A075JDA8</accession>
<gene>
    <name evidence="1" type="ORF">HX89_04070</name>
</gene>
<dbReference type="GeneID" id="41840386"/>
<reference evidence="1 2" key="1">
    <citation type="submission" date="2014-07" db="EMBL/GenBank/DDBJ databases">
        <title>Genome Sequencing of Dermacoccus nishinomiyaensis.</title>
        <authorList>
            <person name="Hong K.W."/>
            <person name="Chan K.G."/>
        </authorList>
    </citation>
    <scope>NUCLEOTIDE SEQUENCE [LARGE SCALE GENOMIC DNA]</scope>
    <source>
        <strain evidence="1 2">M25</strain>
    </source>
</reference>
<dbReference type="KEGG" id="dni:HX89_04070"/>
<evidence type="ECO:0000313" key="1">
    <source>
        <dbReference type="EMBL" id="AIF40271.1"/>
    </source>
</evidence>
<evidence type="ECO:0000313" key="2">
    <source>
        <dbReference type="Proteomes" id="UP000027986"/>
    </source>
</evidence>
<dbReference type="EMBL" id="CP008889">
    <property type="protein sequence ID" value="AIF40271.1"/>
    <property type="molecule type" value="Genomic_DNA"/>
</dbReference>
<dbReference type="InterPro" id="IPR030987">
    <property type="entry name" value="AbiV"/>
</dbReference>
<organism evidence="1 2">
    <name type="scientific">Dermacoccus nishinomiyaensis</name>
    <dbReference type="NCBI Taxonomy" id="1274"/>
    <lineage>
        <taxon>Bacteria</taxon>
        <taxon>Bacillati</taxon>
        <taxon>Actinomycetota</taxon>
        <taxon>Actinomycetes</taxon>
        <taxon>Micrococcales</taxon>
        <taxon>Dermacoccaceae</taxon>
        <taxon>Dermacoccus</taxon>
    </lineage>
</organism>
<dbReference type="eggNOG" id="ENOG5033TNM">
    <property type="taxonomic scope" value="Bacteria"/>
</dbReference>
<dbReference type="Proteomes" id="UP000027986">
    <property type="component" value="Chromosome"/>
</dbReference>
<dbReference type="AlphaFoldDB" id="A0A075JDA8"/>
<dbReference type="RefSeq" id="WP_038567177.1">
    <property type="nucleotide sequence ID" value="NZ_CP008889.1"/>
</dbReference>
<keyword evidence="2" id="KW-1185">Reference proteome</keyword>
<evidence type="ECO:0008006" key="3">
    <source>
        <dbReference type="Google" id="ProtNLM"/>
    </source>
</evidence>
<dbReference type="OrthoDB" id="5125653at2"/>